<feature type="transmembrane region" description="Helical" evidence="1">
    <location>
        <begin position="639"/>
        <end position="659"/>
    </location>
</feature>
<feature type="transmembrane region" description="Helical" evidence="1">
    <location>
        <begin position="556"/>
        <end position="575"/>
    </location>
</feature>
<feature type="transmembrane region" description="Helical" evidence="1">
    <location>
        <begin position="581"/>
        <end position="607"/>
    </location>
</feature>
<evidence type="ECO:0000313" key="2">
    <source>
        <dbReference type="EMBL" id="NYS96600.1"/>
    </source>
</evidence>
<name>A0A7Z0M6Y1_9STRE</name>
<evidence type="ECO:0000256" key="1">
    <source>
        <dbReference type="SAM" id="Phobius"/>
    </source>
</evidence>
<dbReference type="EMBL" id="JACBXX010000125">
    <property type="protein sequence ID" value="NYS96600.1"/>
    <property type="molecule type" value="Genomic_DNA"/>
</dbReference>
<dbReference type="PANTHER" id="PTHR37813">
    <property type="entry name" value="FELS-2 PROPHAGE PROTEIN"/>
    <property type="match status" value="1"/>
</dbReference>
<reference evidence="2 3" key="1">
    <citation type="submission" date="2020-07" db="EMBL/GenBank/DDBJ databases">
        <title>MOT database genomes.</title>
        <authorList>
            <person name="Joseph S."/>
            <person name="Aduse-Opoku J."/>
            <person name="Hashim A."/>
            <person name="Wade W."/>
            <person name="Curtis M."/>
        </authorList>
    </citation>
    <scope>NUCLEOTIDE SEQUENCE [LARGE SCALE GENOMIC DNA]</scope>
    <source>
        <strain evidence="2 3">STR</strain>
    </source>
</reference>
<protein>
    <submittedName>
        <fullName evidence="2">Uncharacterized protein</fullName>
    </submittedName>
</protein>
<dbReference type="Proteomes" id="UP000589521">
    <property type="component" value="Unassembled WGS sequence"/>
</dbReference>
<feature type="transmembrane region" description="Helical" evidence="1">
    <location>
        <begin position="293"/>
        <end position="312"/>
    </location>
</feature>
<accession>A0A7Z0M6Y1</accession>
<sequence length="1235" mass="127450">MAFDVTAVLKANVSNFTSGIKEAQSVFESFQSKSNRTFENVANGFQTAGLALSAGLTAPTLAGIGAVVKGYASLEQNLGGTEAVFGQFAKSVQNDAQTAYRNMGLSASDYMATANKMGSLFQGSGVEQQRALDLTSKAMQRASDVASVMGLDLGMAMESIAGAAKGNFTMMDNLGVAMNATTLEAYALEKGINFKWSTASNAEKAELAMQMFMDRTQQFDGNFLKESEKTVSGSLDAMKGAFSNFVAGLGNPDADVAQLMENLKTTIVNFSKNVKGVIKTIWDNLPLAPWQKWVGLIAVGAGPVLLAISGIMKGISTLKSIFQGIGAVLTNPWGLAIVAIAALVAGLIYAYKHSEKFRNIVNSVVSTVVAKFNELKTKVQPALDSFKNALSKLNIGAFLPLIAGVGLTIAALMKLKGVKIPNPFSKFKPTFPKIPNPFTGLAKMAQSAGTAIKSAFSGIGKGISSIFRGIGTAVSTVFQGIARAVSMLNPAGVASFALGLAAVTAALAALSALQGSILPFLQGLADIFVKLVGGVLQAFVSSLIALAPVMTTIARALALLSPLVVAFGAAFAMVATAVGGAIAQIITALAGRLTQIIVALTPIVAIISSTFLQLVTVIAGAIVQMVQALAPFIPNITEMFTSIVTVVANAIVQIIQAIAPFIPSITEMVTAVVSQLPSIIDAFTNLASVIPPTIDSISRALEAFGGVLETVFSGAQGVIESFGSAVSGILDSIAGVFDSIGNAALNAGKGFDQLANGISKITSLNIIDMGASLAAVAGGLAAIVASGIGSAGPGLQAAGIGMQLMATSAQAASLAIQMLPTALNLLTTSLGTLPSQLTMAGTAMTVFATSVRNSATGLMSVSSSITQFATILMTIAPAAMVAGAGLSAFNSQASSAGNALQRLGSASSQALAQVSTLGAGITSSMSGATAAIRSSGTQMVVAVQMAGTQMLVAMQLSMNQIKLAVLNGMIASAQAVRNGGTQMTTAIRIAGTQMVTITQSTMSQMKSIIQNGMTSIVSSVRNGGTQMVAAWRSAGQQLVSTTQSFVTSANSSLRNIGSGVDLYSNGVSLMAGLKRGIDAGWAQITASVSSMAQWIKDHKGPVSYDKRLLIDNGLAIMYGLNRGISSGWQEVKDNVSGMARQLSQLVEDGLDSSFAVPDMAANLMNSVTVSHNPQSVQHSIDNVASQQRLIKKFDELIDEVRRNGNTYLDGKLISRKVDRNLGENTQLRSRTSWMS</sequence>
<dbReference type="InterPro" id="IPR016024">
    <property type="entry name" value="ARM-type_fold"/>
</dbReference>
<feature type="transmembrane region" description="Helical" evidence="1">
    <location>
        <begin position="333"/>
        <end position="351"/>
    </location>
</feature>
<dbReference type="PANTHER" id="PTHR37813:SF1">
    <property type="entry name" value="FELS-2 PROPHAGE PROTEIN"/>
    <property type="match status" value="1"/>
</dbReference>
<organism evidence="2 3">
    <name type="scientific">Streptococcus danieliae</name>
    <dbReference type="NCBI Taxonomy" id="747656"/>
    <lineage>
        <taxon>Bacteria</taxon>
        <taxon>Bacillati</taxon>
        <taxon>Bacillota</taxon>
        <taxon>Bacilli</taxon>
        <taxon>Lactobacillales</taxon>
        <taxon>Streptococcaceae</taxon>
        <taxon>Streptococcus</taxon>
    </lineage>
</organism>
<evidence type="ECO:0000313" key="3">
    <source>
        <dbReference type="Proteomes" id="UP000589521"/>
    </source>
</evidence>
<keyword evidence="1" id="KW-0472">Membrane</keyword>
<gene>
    <name evidence="2" type="ORF">HZY94_05340</name>
</gene>
<feature type="transmembrane region" description="Helical" evidence="1">
    <location>
        <begin position="614"/>
        <end position="633"/>
    </location>
</feature>
<feature type="transmembrane region" description="Helical" evidence="1">
    <location>
        <begin position="527"/>
        <end position="549"/>
    </location>
</feature>
<feature type="transmembrane region" description="Helical" evidence="1">
    <location>
        <begin position="493"/>
        <end position="521"/>
    </location>
</feature>
<dbReference type="AlphaFoldDB" id="A0A7Z0M6Y1"/>
<proteinExistence type="predicted"/>
<comment type="caution">
    <text evidence="2">The sequence shown here is derived from an EMBL/GenBank/DDBJ whole genome shotgun (WGS) entry which is preliminary data.</text>
</comment>
<keyword evidence="1" id="KW-0812">Transmembrane</keyword>
<keyword evidence="1" id="KW-1133">Transmembrane helix</keyword>
<feature type="transmembrane region" description="Helical" evidence="1">
    <location>
        <begin position="393"/>
        <end position="413"/>
    </location>
</feature>
<dbReference type="SUPFAM" id="SSF48371">
    <property type="entry name" value="ARM repeat"/>
    <property type="match status" value="1"/>
</dbReference>